<reference evidence="1 2" key="1">
    <citation type="submission" date="2017-01" db="EMBL/GenBank/DDBJ databases">
        <authorList>
            <person name="Mah S.A."/>
            <person name="Swanson W.J."/>
            <person name="Moy G.W."/>
            <person name="Vacquier V.D."/>
        </authorList>
    </citation>
    <scope>NUCLEOTIDE SEQUENCE [LARGE SCALE GENOMIC DNA]</scope>
    <source>
        <strain evidence="1 2">CPCC 203464</strain>
    </source>
</reference>
<dbReference type="AlphaFoldDB" id="A0A1N7FHB2"/>
<organism evidence="1 2">
    <name type="scientific">Williamsia sterculiae</name>
    <dbReference type="NCBI Taxonomy" id="1344003"/>
    <lineage>
        <taxon>Bacteria</taxon>
        <taxon>Bacillati</taxon>
        <taxon>Actinomycetota</taxon>
        <taxon>Actinomycetes</taxon>
        <taxon>Mycobacteriales</taxon>
        <taxon>Nocardiaceae</taxon>
        <taxon>Williamsia</taxon>
    </lineage>
</organism>
<keyword evidence="2" id="KW-1185">Reference proteome</keyword>
<sequence length="84" mass="9427">MNEYRTYQRLTSDPVMSAAYSRIADLHDEADRRRRRSAAQGSGRATHSLRTRVARLLYRCAGWVEPRPMGQQAMATTCSPASGP</sequence>
<accession>A0A1N7FHB2</accession>
<evidence type="ECO:0000313" key="1">
    <source>
        <dbReference type="EMBL" id="SIR99729.1"/>
    </source>
</evidence>
<evidence type="ECO:0000313" key="2">
    <source>
        <dbReference type="Proteomes" id="UP000186218"/>
    </source>
</evidence>
<gene>
    <name evidence="1" type="ORF">SAMN05445060_2071</name>
</gene>
<dbReference type="RefSeq" id="WP_076479174.1">
    <property type="nucleotide sequence ID" value="NZ_FTNT01000005.1"/>
</dbReference>
<dbReference type="EMBL" id="FTNT01000005">
    <property type="protein sequence ID" value="SIR99729.1"/>
    <property type="molecule type" value="Genomic_DNA"/>
</dbReference>
<protein>
    <submittedName>
        <fullName evidence="1">Uncharacterized protein</fullName>
    </submittedName>
</protein>
<proteinExistence type="predicted"/>
<name>A0A1N7FHB2_9NOCA</name>
<dbReference type="Proteomes" id="UP000186218">
    <property type="component" value="Unassembled WGS sequence"/>
</dbReference>
<dbReference type="STRING" id="1344003.SAMN05445060_2071"/>